<reference evidence="1 2" key="1">
    <citation type="submission" date="2016-10" db="EMBL/GenBank/DDBJ databases">
        <title>The genome of Paramicrosporidium saccamoebae is the missing link in understanding Cryptomycota and Microsporidia evolution.</title>
        <authorList>
            <person name="Quandt C.A."/>
            <person name="Beaudet D."/>
            <person name="Corsaro D."/>
            <person name="Michel R."/>
            <person name="Corradi N."/>
            <person name="James T."/>
        </authorList>
    </citation>
    <scope>NUCLEOTIDE SEQUENCE [LARGE SCALE GENOMIC DNA]</scope>
    <source>
        <strain evidence="1 2">KSL3</strain>
    </source>
</reference>
<protein>
    <submittedName>
        <fullName evidence="1">Uncharacterized protein</fullName>
    </submittedName>
</protein>
<comment type="caution">
    <text evidence="1">The sequence shown here is derived from an EMBL/GenBank/DDBJ whole genome shotgun (WGS) entry which is preliminary data.</text>
</comment>
<dbReference type="Proteomes" id="UP000240830">
    <property type="component" value="Unassembled WGS sequence"/>
</dbReference>
<gene>
    <name evidence="1" type="ORF">PSACC_02313</name>
</gene>
<organism evidence="1 2">
    <name type="scientific">Paramicrosporidium saccamoebae</name>
    <dbReference type="NCBI Taxonomy" id="1246581"/>
    <lineage>
        <taxon>Eukaryota</taxon>
        <taxon>Fungi</taxon>
        <taxon>Fungi incertae sedis</taxon>
        <taxon>Cryptomycota</taxon>
        <taxon>Cryptomycota incertae sedis</taxon>
        <taxon>Paramicrosporidium</taxon>
    </lineage>
</organism>
<accession>A0A2H9TJE8</accession>
<evidence type="ECO:0000313" key="1">
    <source>
        <dbReference type="EMBL" id="PJF17883.1"/>
    </source>
</evidence>
<sequence>MPFALEEPKMNTFALKTAIDVLGDLVLDDPDDVVYLAILLTASGLDFRRYSYPVGIVPSDVSWDGIFGAGGASQGKTEMPELVLLAVKAFGSIMRFNFEESHTRITLLERQILSNLEESRQYLQLVQNLWHFRYCIAAFLEFSLKKENASRTTIKDVFRDMRYWERWTELFWLRDETPNMDEEAAIHFLDAIGRLSKQFEPGKFAPSLEDMRLPRPHMEVIEAENLEAMASYITLDDNANSWDDF</sequence>
<evidence type="ECO:0000313" key="2">
    <source>
        <dbReference type="Proteomes" id="UP000240830"/>
    </source>
</evidence>
<dbReference type="AlphaFoldDB" id="A0A2H9TJE8"/>
<proteinExistence type="predicted"/>
<dbReference type="EMBL" id="MTSL01000151">
    <property type="protein sequence ID" value="PJF17883.1"/>
    <property type="molecule type" value="Genomic_DNA"/>
</dbReference>
<name>A0A2H9TJE8_9FUNG</name>
<keyword evidence="2" id="KW-1185">Reference proteome</keyword>